<dbReference type="GO" id="GO:0009755">
    <property type="term" value="P:hormone-mediated signaling pathway"/>
    <property type="evidence" value="ECO:0007669"/>
    <property type="project" value="TreeGrafter"/>
</dbReference>
<dbReference type="PANTHER" id="PTHR24372">
    <property type="entry name" value="GLYCOPROTEIN HORMONE RECEPTOR"/>
    <property type="match status" value="1"/>
</dbReference>
<evidence type="ECO:0000256" key="1">
    <source>
        <dbReference type="ARBA" id="ARBA00004651"/>
    </source>
</evidence>
<dbReference type="SUPFAM" id="SSF52058">
    <property type="entry name" value="L domain-like"/>
    <property type="match status" value="1"/>
</dbReference>
<dbReference type="InterPro" id="IPR032675">
    <property type="entry name" value="LRR_dom_sf"/>
</dbReference>
<feature type="region of interest" description="Disordered" evidence="6">
    <location>
        <begin position="283"/>
        <end position="315"/>
    </location>
</feature>
<dbReference type="Proteomes" id="UP001286313">
    <property type="component" value="Unassembled WGS sequence"/>
</dbReference>
<accession>A0AAE1EYR8</accession>
<dbReference type="InterPro" id="IPR001611">
    <property type="entry name" value="Leu-rich_rpt"/>
</dbReference>
<feature type="region of interest" description="Disordered" evidence="6">
    <location>
        <begin position="336"/>
        <end position="388"/>
    </location>
</feature>
<feature type="compositionally biased region" description="Gly residues" evidence="6">
    <location>
        <begin position="526"/>
        <end position="537"/>
    </location>
</feature>
<keyword evidence="7" id="KW-1133">Transmembrane helix</keyword>
<dbReference type="PANTHER" id="PTHR24372:SF74">
    <property type="entry name" value="LP13728P"/>
    <property type="match status" value="1"/>
</dbReference>
<feature type="region of interest" description="Disordered" evidence="6">
    <location>
        <begin position="502"/>
        <end position="586"/>
    </location>
</feature>
<evidence type="ECO:0000256" key="4">
    <source>
        <dbReference type="ARBA" id="ARBA00023170"/>
    </source>
</evidence>
<keyword evidence="4" id="KW-0675">Receptor</keyword>
<keyword evidence="7" id="KW-0812">Transmembrane</keyword>
<keyword evidence="5" id="KW-0807">Transducer</keyword>
<comment type="caution">
    <text evidence="8">The sequence shown here is derived from an EMBL/GenBank/DDBJ whole genome shotgun (WGS) entry which is preliminary data.</text>
</comment>
<evidence type="ECO:0000256" key="2">
    <source>
        <dbReference type="ARBA" id="ARBA00022475"/>
    </source>
</evidence>
<evidence type="ECO:0000256" key="6">
    <source>
        <dbReference type="SAM" id="MobiDB-lite"/>
    </source>
</evidence>
<dbReference type="Pfam" id="PF13855">
    <property type="entry name" value="LRR_8"/>
    <property type="match status" value="1"/>
</dbReference>
<evidence type="ECO:0000256" key="7">
    <source>
        <dbReference type="SAM" id="Phobius"/>
    </source>
</evidence>
<reference evidence="8" key="1">
    <citation type="submission" date="2023-10" db="EMBL/GenBank/DDBJ databases">
        <title>Genome assemblies of two species of porcelain crab, Petrolisthes cinctipes and Petrolisthes manimaculis (Anomura: Porcellanidae).</title>
        <authorList>
            <person name="Angst P."/>
        </authorList>
    </citation>
    <scope>NUCLEOTIDE SEQUENCE</scope>
    <source>
        <strain evidence="8">PB745_01</strain>
        <tissue evidence="8">Gill</tissue>
    </source>
</reference>
<sequence>VPPLPEIECSCWNVNNLDHVPTNFSTDVSRITLTNVGLRTVRNDSFTRYRTTLKEIVLEKVGELETIEAGAFKGLQHLRSLYIHSAHQLRAMSNLTFNEDYTNLTSIRIVRSGLETIPTMHMAGSTDIFHMIDLDSNRIRRVHRASFIVRVHELSLNYNLIETVEREAFAGSEIGKLSLKGNVELRNLHPEAFKGIESLRELDLSETSITSLPTLGLTNLEVLHLERTPTLKVFPSVYSFKSIQKANLTYPYHCCAFQFPEQHDPKQYQEFQRRMAEEKYCSEVTSPSSLHMHPTTRPRRQPNQLSTPTHATPPGETWGSLEMKGEGVSLYFPSDVGEGGHDGGQKAGVRPEGVHVPSPMETQAPDSVGRTRTRHYSHHSRHGRKGVAIAGQGEQDGEKTPLDAQHQGGFTVFPENHHQQQQQEAQQRSAALIRDPVEDLIPRPEKRDPVGAAGEGGGSFHHESSLGFGAFNHSTGMLFPPLITTRDNTSGLGWGHTGQVWPDHMPPIDSGDDNTYGGQPYPKYDNGGGGGGGGGVDGPPLHTGFHGEFPGGFPDDDVEGRDEEGGGGGRGKSGGQQQQHHHQPDSQWIAATVASKTLVVLCGNVSKDYQSVQCHPGPDAFNPCEDIMGNLALRVAVWLVVVTAVVGNLAVMIVLISSKFK</sequence>
<comment type="subcellular location">
    <subcellularLocation>
        <location evidence="1">Cell membrane</location>
        <topology evidence="1">Multi-pass membrane protein</topology>
    </subcellularLocation>
</comment>
<evidence type="ECO:0000313" key="9">
    <source>
        <dbReference type="Proteomes" id="UP001286313"/>
    </source>
</evidence>
<feature type="compositionally biased region" description="Polar residues" evidence="6">
    <location>
        <begin position="301"/>
        <end position="310"/>
    </location>
</feature>
<keyword evidence="2" id="KW-1003">Cell membrane</keyword>
<proteinExistence type="predicted"/>
<dbReference type="GO" id="GO:0005886">
    <property type="term" value="C:plasma membrane"/>
    <property type="evidence" value="ECO:0007669"/>
    <property type="project" value="UniProtKB-SubCell"/>
</dbReference>
<dbReference type="GO" id="GO:0007189">
    <property type="term" value="P:adenylate cyclase-activating G protein-coupled receptor signaling pathway"/>
    <property type="evidence" value="ECO:0007669"/>
    <property type="project" value="TreeGrafter"/>
</dbReference>
<evidence type="ECO:0000256" key="3">
    <source>
        <dbReference type="ARBA" id="ARBA00023040"/>
    </source>
</evidence>
<dbReference type="GO" id="GO:0008528">
    <property type="term" value="F:G protein-coupled peptide receptor activity"/>
    <property type="evidence" value="ECO:0007669"/>
    <property type="project" value="TreeGrafter"/>
</dbReference>
<dbReference type="EMBL" id="JAWQEG010003927">
    <property type="protein sequence ID" value="KAK3863821.1"/>
    <property type="molecule type" value="Genomic_DNA"/>
</dbReference>
<dbReference type="AlphaFoldDB" id="A0AAE1EYR8"/>
<keyword evidence="7" id="KW-0472">Membrane</keyword>
<feature type="transmembrane region" description="Helical" evidence="7">
    <location>
        <begin position="635"/>
        <end position="656"/>
    </location>
</feature>
<keyword evidence="9" id="KW-1185">Reference proteome</keyword>
<dbReference type="Gene3D" id="3.80.10.10">
    <property type="entry name" value="Ribonuclease Inhibitor"/>
    <property type="match status" value="2"/>
</dbReference>
<dbReference type="Pfam" id="PF13306">
    <property type="entry name" value="LRR_5"/>
    <property type="match status" value="1"/>
</dbReference>
<protein>
    <submittedName>
        <fullName evidence="8">Uncharacterized protein</fullName>
    </submittedName>
</protein>
<organism evidence="8 9">
    <name type="scientific">Petrolisthes cinctipes</name>
    <name type="common">Flat porcelain crab</name>
    <dbReference type="NCBI Taxonomy" id="88211"/>
    <lineage>
        <taxon>Eukaryota</taxon>
        <taxon>Metazoa</taxon>
        <taxon>Ecdysozoa</taxon>
        <taxon>Arthropoda</taxon>
        <taxon>Crustacea</taxon>
        <taxon>Multicrustacea</taxon>
        <taxon>Malacostraca</taxon>
        <taxon>Eumalacostraca</taxon>
        <taxon>Eucarida</taxon>
        <taxon>Decapoda</taxon>
        <taxon>Pleocyemata</taxon>
        <taxon>Anomura</taxon>
        <taxon>Galatheoidea</taxon>
        <taxon>Porcellanidae</taxon>
        <taxon>Petrolisthes</taxon>
    </lineage>
</organism>
<dbReference type="PROSITE" id="PS51450">
    <property type="entry name" value="LRR"/>
    <property type="match status" value="1"/>
</dbReference>
<name>A0AAE1EYR8_PETCI</name>
<feature type="non-terminal residue" evidence="8">
    <location>
        <position position="1"/>
    </location>
</feature>
<feature type="region of interest" description="Disordered" evidence="6">
    <location>
        <begin position="441"/>
        <end position="461"/>
    </location>
</feature>
<gene>
    <name evidence="8" type="ORF">Pcinc_030443</name>
</gene>
<keyword evidence="3" id="KW-0297">G-protein coupled receptor</keyword>
<evidence type="ECO:0000313" key="8">
    <source>
        <dbReference type="EMBL" id="KAK3863821.1"/>
    </source>
</evidence>
<evidence type="ECO:0000256" key="5">
    <source>
        <dbReference type="ARBA" id="ARBA00023224"/>
    </source>
</evidence>
<dbReference type="InterPro" id="IPR026906">
    <property type="entry name" value="LRR_5"/>
</dbReference>
<feature type="compositionally biased region" description="Basic residues" evidence="6">
    <location>
        <begin position="371"/>
        <end position="385"/>
    </location>
</feature>